<keyword evidence="13" id="KW-0325">Glycoprotein</keyword>
<keyword evidence="2" id="KW-0217">Developmental protein</keyword>
<protein>
    <recommendedName>
        <fullName evidence="16">Cation channel sperm-associated auxiliary subunit delta</fullName>
    </recommendedName>
    <alternativeName>
        <fullName evidence="17">Transmembrane protein 146</fullName>
    </alternativeName>
</protein>
<evidence type="ECO:0000256" key="2">
    <source>
        <dbReference type="ARBA" id="ARBA00022473"/>
    </source>
</evidence>
<evidence type="ECO:0000256" key="6">
    <source>
        <dbReference type="ARBA" id="ARBA00022782"/>
    </source>
</evidence>
<evidence type="ECO:0000256" key="9">
    <source>
        <dbReference type="ARBA" id="ARBA00022989"/>
    </source>
</evidence>
<keyword evidence="24" id="KW-1185">Reference proteome</keyword>
<keyword evidence="11 19" id="KW-0472">Membrane</keyword>
<name>A0A8I5YPS6_PONAB</name>
<evidence type="ECO:0000256" key="1">
    <source>
        <dbReference type="ARBA" id="ARBA00010246"/>
    </source>
</evidence>
<dbReference type="AlphaFoldDB" id="A0A8I5YPS6"/>
<dbReference type="Pfam" id="PF22850">
    <property type="entry name" value="CATSPERD-E_C"/>
    <property type="match status" value="1"/>
</dbReference>
<organism evidence="23 24">
    <name type="scientific">Pongo abelii</name>
    <name type="common">Sumatran orangutan</name>
    <name type="synonym">Pongo pygmaeus abelii</name>
    <dbReference type="NCBI Taxonomy" id="9601"/>
    <lineage>
        <taxon>Eukaryota</taxon>
        <taxon>Metazoa</taxon>
        <taxon>Chordata</taxon>
        <taxon>Craniata</taxon>
        <taxon>Vertebrata</taxon>
        <taxon>Euteleostomi</taxon>
        <taxon>Mammalia</taxon>
        <taxon>Eutheria</taxon>
        <taxon>Euarchontoglires</taxon>
        <taxon>Primates</taxon>
        <taxon>Haplorrhini</taxon>
        <taxon>Catarrhini</taxon>
        <taxon>Hominidae</taxon>
        <taxon>Pongo</taxon>
    </lineage>
</organism>
<evidence type="ECO:0000259" key="22">
    <source>
        <dbReference type="Pfam" id="PF23747"/>
    </source>
</evidence>
<keyword evidence="6" id="KW-0221">Differentiation</keyword>
<evidence type="ECO:0000256" key="4">
    <source>
        <dbReference type="ARBA" id="ARBA00022692"/>
    </source>
</evidence>
<keyword evidence="10" id="KW-0969">Cilium</keyword>
<dbReference type="InterPro" id="IPR053814">
    <property type="entry name" value="CATSPERD/E_C"/>
</dbReference>
<reference evidence="23 24" key="1">
    <citation type="submission" date="2008-02" db="EMBL/GenBank/DDBJ databases">
        <title>A 6x draft sequence assembly of the Pongo pygmaeus abelii genome.</title>
        <authorList>
            <person name="Wilson R.K."/>
            <person name="Mardis E."/>
        </authorList>
    </citation>
    <scope>NUCLEOTIDE SEQUENCE [LARGE SCALE GENOMIC DNA]</scope>
</reference>
<dbReference type="Pfam" id="PF15020">
    <property type="entry name" value="Beta-prop_CATSPERD"/>
    <property type="match status" value="1"/>
</dbReference>
<feature type="domain" description="CATSPERD/E C-terminal" evidence="21">
    <location>
        <begin position="570"/>
        <end position="783"/>
    </location>
</feature>
<dbReference type="PANTHER" id="PTHR33722:SF1">
    <property type="entry name" value="CATION CHANNEL SPERM-ASSOCIATED AUXILIARY SUBUNIT DELTA"/>
    <property type="match status" value="1"/>
</dbReference>
<dbReference type="GeneTree" id="ENSGT00940000162714"/>
<keyword evidence="12" id="KW-1015">Disulfide bond</keyword>
<feature type="domain" description="CATSPERD beta-propeller" evidence="20">
    <location>
        <begin position="74"/>
        <end position="401"/>
    </location>
</feature>
<evidence type="ECO:0000256" key="16">
    <source>
        <dbReference type="ARBA" id="ARBA00040129"/>
    </source>
</evidence>
<dbReference type="InterPro" id="IPR028751">
    <property type="entry name" value="CATSPERD/E"/>
</dbReference>
<dbReference type="InterPro" id="IPR053813">
    <property type="entry name" value="CATSPERD_beta-prop"/>
</dbReference>
<proteinExistence type="inferred from homology"/>
<dbReference type="PANTHER" id="PTHR33722">
    <property type="entry name" value="CATION CHANNEL SPERM-ASSOCIATED PROTEIN SUBUNIT DELTA-RELATED"/>
    <property type="match status" value="1"/>
</dbReference>
<evidence type="ECO:0000256" key="15">
    <source>
        <dbReference type="ARBA" id="ARBA00037793"/>
    </source>
</evidence>
<dbReference type="Ensembl" id="ENSPPYT00000055720.1">
    <property type="protein sequence ID" value="ENSPPYP00000039594.1"/>
    <property type="gene ID" value="ENSPPYG00000009433.3"/>
</dbReference>
<dbReference type="GO" id="GO:0048240">
    <property type="term" value="P:sperm capacitation"/>
    <property type="evidence" value="ECO:0007669"/>
    <property type="project" value="TreeGrafter"/>
</dbReference>
<evidence type="ECO:0000259" key="20">
    <source>
        <dbReference type="Pfam" id="PF15020"/>
    </source>
</evidence>
<dbReference type="GO" id="GO:0097228">
    <property type="term" value="C:sperm principal piece"/>
    <property type="evidence" value="ECO:0007669"/>
    <property type="project" value="TreeGrafter"/>
</dbReference>
<evidence type="ECO:0000256" key="14">
    <source>
        <dbReference type="ARBA" id="ARBA00023273"/>
    </source>
</evidence>
<evidence type="ECO:0000313" key="24">
    <source>
        <dbReference type="Proteomes" id="UP000001595"/>
    </source>
</evidence>
<evidence type="ECO:0000256" key="13">
    <source>
        <dbReference type="ARBA" id="ARBA00023180"/>
    </source>
</evidence>
<evidence type="ECO:0000256" key="18">
    <source>
        <dbReference type="ARBA" id="ARBA00046028"/>
    </source>
</evidence>
<evidence type="ECO:0000313" key="23">
    <source>
        <dbReference type="Ensembl" id="ENSPPYP00000039594.1"/>
    </source>
</evidence>
<keyword evidence="4 19" id="KW-0812">Transmembrane</keyword>
<gene>
    <name evidence="23" type="primary">CATSPERD</name>
</gene>
<evidence type="ECO:0000256" key="8">
    <source>
        <dbReference type="ARBA" id="ARBA00022871"/>
    </source>
</evidence>
<keyword evidence="14" id="KW-0966">Cell projection</keyword>
<evidence type="ECO:0000256" key="11">
    <source>
        <dbReference type="ARBA" id="ARBA00023136"/>
    </source>
</evidence>
<keyword evidence="8" id="KW-0744">Spermatogenesis</keyword>
<reference evidence="23" key="2">
    <citation type="submission" date="2025-08" db="UniProtKB">
        <authorList>
            <consortium name="Ensembl"/>
        </authorList>
    </citation>
    <scope>IDENTIFICATION</scope>
</reference>
<dbReference type="InterPro" id="IPR055451">
    <property type="entry name" value="Ig-like_CATSPERD"/>
</dbReference>
<comment type="function">
    <text evidence="18">Auxiliary component of the CatSper complex, a complex involved in sperm cell hyperactivation. Sperm cell hyperactivation is needed for sperm motility which is essential late in the preparation of sperm for fertilization. Required for CATSPER1 stability before intraflagellar transport and/or incorporation of the CatSper complex channel into the flagellar membrane.</text>
</comment>
<comment type="similarity">
    <text evidence="1">Belongs to the CATSPERD family.</text>
</comment>
<reference evidence="23" key="3">
    <citation type="submission" date="2025-09" db="UniProtKB">
        <authorList>
            <consortium name="Ensembl"/>
        </authorList>
    </citation>
    <scope>IDENTIFICATION</scope>
</reference>
<dbReference type="OMA" id="HPYILHH"/>
<sequence>MRMRRLQSARTRIVQRLPVAVEGQWWRRKPKSMLMLMLVAAVTMWLRPLVTAQLCRARTVRTGKVFNVTQDVQGDRLYFQSTTTRLIKHPCEKNIALYLGKQVFFTRDNFETSLLPFTIPTSMQVGVPEVTSAHFAGSLLLLVVDQKVYIYDYENNSWSMSLGIKHPVTHVSGDNCCYTGSLFCVDVSNLVFAYFRGDQVSQTYIYYSNTGGFSFWKYHYDRQAEIVGSLGGIFHFFSLSQVAMLVVNQRKGMFKYSDHPLNRSFGLSFDYNGTLDILIAPGQRGILLLWFENSLLFSHNAGQLVDTVRVKKGEQTLFSSIFEAKITIHSIAVNENELAVITREDNLYYGNLGIVPSSIIKFADQYIWSEEVALMFRSPGTLEILTPLRDTAFPAFDFQKCLVNIQALLMDPELHVGKCNVEFLTGEFIYRMYTIDMHSQLELTASLISQPGTSLIPLVMVSNPHSLGFQATFYENGYTSDGNTKYKLDIFLKQQQHWGRTDSNFTSSLKRATMSTLTVDIANKEISCVDIKPLSTLISVGCDLDKKIVIQNKVSACSTGILDPLTLQDNYSFIIEKEFYDPGFQGQQSSKDLHVFYSYQQLGCPLLVYYDTPWKPVVELWRKDSFQEVIDAEFVLLEVNGQFSYSYSLTAQSAMCTSQPQNWSTMIKEFGGPFFWNRENYVSCHDPNNNAPLRWPDVQYQILGGRTANQIIFGHNNGFYVFYISIVDPYYSYCQLETIFSIYVYGAFPVQLVSAGVVILLIISSILGSVWLAYKTPKLLRTARSLRIKTFAAQLCRRCKTVCQFRAPATARAGTEPLGRHRTPHGGRSDH</sequence>
<evidence type="ECO:0000256" key="17">
    <source>
        <dbReference type="ARBA" id="ARBA00041424"/>
    </source>
</evidence>
<keyword evidence="5" id="KW-0732">Signal</keyword>
<evidence type="ECO:0000256" key="5">
    <source>
        <dbReference type="ARBA" id="ARBA00022729"/>
    </source>
</evidence>
<accession>A0A8I5YPS6</accession>
<evidence type="ECO:0000256" key="3">
    <source>
        <dbReference type="ARBA" id="ARBA00022475"/>
    </source>
</evidence>
<keyword evidence="3" id="KW-1003">Cell membrane</keyword>
<dbReference type="GO" id="GO:0036128">
    <property type="term" value="C:CatSper complex"/>
    <property type="evidence" value="ECO:0007669"/>
    <property type="project" value="InterPro"/>
</dbReference>
<dbReference type="Pfam" id="PF23747">
    <property type="entry name" value="Ig-like_CATSPERD"/>
    <property type="match status" value="1"/>
</dbReference>
<evidence type="ECO:0000256" key="12">
    <source>
        <dbReference type="ARBA" id="ARBA00023157"/>
    </source>
</evidence>
<evidence type="ECO:0000259" key="21">
    <source>
        <dbReference type="Pfam" id="PF22850"/>
    </source>
</evidence>
<keyword evidence="9 19" id="KW-1133">Transmembrane helix</keyword>
<evidence type="ECO:0000256" key="19">
    <source>
        <dbReference type="SAM" id="Phobius"/>
    </source>
</evidence>
<dbReference type="GO" id="GO:0030317">
    <property type="term" value="P:flagellated sperm motility"/>
    <property type="evidence" value="ECO:0007669"/>
    <property type="project" value="TreeGrafter"/>
</dbReference>
<keyword evidence="7" id="KW-0282">Flagellum</keyword>
<evidence type="ECO:0000256" key="7">
    <source>
        <dbReference type="ARBA" id="ARBA00022846"/>
    </source>
</evidence>
<evidence type="ECO:0000256" key="10">
    <source>
        <dbReference type="ARBA" id="ARBA00023069"/>
    </source>
</evidence>
<dbReference type="Proteomes" id="UP000001595">
    <property type="component" value="Chromosome 19"/>
</dbReference>
<feature type="domain" description="CATSPERD Ig-like" evidence="22">
    <location>
        <begin position="421"/>
        <end position="540"/>
    </location>
</feature>
<feature type="transmembrane region" description="Helical" evidence="19">
    <location>
        <begin position="752"/>
        <end position="774"/>
    </location>
</feature>
<comment type="subcellular location">
    <subcellularLocation>
        <location evidence="15">Cell projection</location>
        <location evidence="15">Cilium</location>
        <location evidence="15">Flagellum membrane</location>
        <topology evidence="15">Single-pass type I membrane protein</topology>
    </subcellularLocation>
</comment>